<evidence type="ECO:0000313" key="1">
    <source>
        <dbReference type="EMBL" id="KAI0057877.1"/>
    </source>
</evidence>
<organism evidence="1 2">
    <name type="scientific">Artomyces pyxidatus</name>
    <dbReference type="NCBI Taxonomy" id="48021"/>
    <lineage>
        <taxon>Eukaryota</taxon>
        <taxon>Fungi</taxon>
        <taxon>Dikarya</taxon>
        <taxon>Basidiomycota</taxon>
        <taxon>Agaricomycotina</taxon>
        <taxon>Agaricomycetes</taxon>
        <taxon>Russulales</taxon>
        <taxon>Auriscalpiaceae</taxon>
        <taxon>Artomyces</taxon>
    </lineage>
</organism>
<reference evidence="1" key="1">
    <citation type="submission" date="2021-03" db="EMBL/GenBank/DDBJ databases">
        <authorList>
            <consortium name="DOE Joint Genome Institute"/>
            <person name="Ahrendt S."/>
            <person name="Looney B.P."/>
            <person name="Miyauchi S."/>
            <person name="Morin E."/>
            <person name="Drula E."/>
            <person name="Courty P.E."/>
            <person name="Chicoki N."/>
            <person name="Fauchery L."/>
            <person name="Kohler A."/>
            <person name="Kuo A."/>
            <person name="Labutti K."/>
            <person name="Pangilinan J."/>
            <person name="Lipzen A."/>
            <person name="Riley R."/>
            <person name="Andreopoulos W."/>
            <person name="He G."/>
            <person name="Johnson J."/>
            <person name="Barry K.W."/>
            <person name="Grigoriev I.V."/>
            <person name="Nagy L."/>
            <person name="Hibbett D."/>
            <person name="Henrissat B."/>
            <person name="Matheny P.B."/>
            <person name="Labbe J."/>
            <person name="Martin F."/>
        </authorList>
    </citation>
    <scope>NUCLEOTIDE SEQUENCE</scope>
    <source>
        <strain evidence="1">HHB10654</strain>
    </source>
</reference>
<proteinExistence type="predicted"/>
<accession>A0ACB8SNQ6</accession>
<sequence length="680" mass="76152">MDLLNGDEEHLAAESAMDVDLSQAFTVGRRLDSDSRASSLPLHPDTFATGYVYSAEMMLHSSEEEHPEKPERISKIYDILFSNGCLSHMKRIPIRRAKREEVLLVHSEAHWQSVLDLKTLTREDIINSEAYYDRLSLYVNPETPNASLLSCGGVVEATLAVARRELKKTFAIVRPPGHHAEPTQAMGFCFFNNVAVAVKVVQQLTPIKRILILDWDVHHGNGTQRAFNDDPSVLYMSLHRYEQGRFYPCGPFGSMESCGEGKGLGYSVNVPWPEKGTGDADYIHAFQHIVMPIATEFAPELVIISAGFDAAEGDPLGEGHVTPAGYAHMTHMLSGLAGGRLVVALEGGYNVDAIANSALAVGRMLLGEAPPEMPRLVASETATETVYLVAKEQSRYWKNINVRACEPREDIEETTFTIPELLKAHRQEYMYREFGMLEIPIMYSDMEDMFSSQVMCSPDFYSERPLIVFVHEFGNIRVEIANTLTCDVQLEHSYLVDASKMVMQWVKQEKYSLLDVNVFPKPTKESAAQPAKTAEEYAGDLMVYLWDNYVSMPEFGSKQVILVGHGPGVHGLTHLLQERTVSVMHQVQLVVQVVGNARIPLVPKKGPDVTVWYREHSLVIVPEDHPIIRDKRVLKRHGKLMPIDEQKPVKMMIRAMSIIRSHVKMILVGAVNGQTTSIQQ</sequence>
<name>A0ACB8SNQ6_9AGAM</name>
<dbReference type="EMBL" id="MU277241">
    <property type="protein sequence ID" value="KAI0057877.1"/>
    <property type="molecule type" value="Genomic_DNA"/>
</dbReference>
<comment type="caution">
    <text evidence="1">The sequence shown here is derived from an EMBL/GenBank/DDBJ whole genome shotgun (WGS) entry which is preliminary data.</text>
</comment>
<protein>
    <submittedName>
        <fullName evidence="1">Histone deacetylase complex protein</fullName>
    </submittedName>
</protein>
<reference evidence="1" key="2">
    <citation type="journal article" date="2022" name="New Phytol.">
        <title>Evolutionary transition to the ectomycorrhizal habit in the genomes of a hyperdiverse lineage of mushroom-forming fungi.</title>
        <authorList>
            <person name="Looney B."/>
            <person name="Miyauchi S."/>
            <person name="Morin E."/>
            <person name="Drula E."/>
            <person name="Courty P.E."/>
            <person name="Kohler A."/>
            <person name="Kuo A."/>
            <person name="LaButti K."/>
            <person name="Pangilinan J."/>
            <person name="Lipzen A."/>
            <person name="Riley R."/>
            <person name="Andreopoulos W."/>
            <person name="He G."/>
            <person name="Johnson J."/>
            <person name="Nolan M."/>
            <person name="Tritt A."/>
            <person name="Barry K.W."/>
            <person name="Grigoriev I.V."/>
            <person name="Nagy L.G."/>
            <person name="Hibbett D."/>
            <person name="Henrissat B."/>
            <person name="Matheny P.B."/>
            <person name="Labbe J."/>
            <person name="Martin F.M."/>
        </authorList>
    </citation>
    <scope>NUCLEOTIDE SEQUENCE</scope>
    <source>
        <strain evidence="1">HHB10654</strain>
    </source>
</reference>
<dbReference type="Proteomes" id="UP000814140">
    <property type="component" value="Unassembled WGS sequence"/>
</dbReference>
<evidence type="ECO:0000313" key="2">
    <source>
        <dbReference type="Proteomes" id="UP000814140"/>
    </source>
</evidence>
<gene>
    <name evidence="1" type="ORF">BV25DRAFT_1830621</name>
</gene>
<keyword evidence="2" id="KW-1185">Reference proteome</keyword>